<proteinExistence type="predicted"/>
<evidence type="ECO:0000313" key="6">
    <source>
        <dbReference type="Proteomes" id="UP000662931"/>
    </source>
</evidence>
<dbReference type="GeneID" id="62194963"/>
<gene>
    <name evidence="5" type="ORF">FOA43_001562</name>
</gene>
<sequence length="825" mass="92905">MIYSEDSFDDDDVDFDEVFSAAAVEAAKRIPVSNSIRTTIHDPSVVPIANGRATSIGDELSQQTNKSINVNQEDLNNDKLLTLKGENAILRAQLERIAKEQDEEHDKMRSKYLGMIQDKDSKITALNDTVGRFKDENEFLTSENKTLSTKYIRGSQGENRKKRRVEEVDETRLSTQMPTETPTQIGAVPSTLVQSGDTIRVAIVNQATIFQDEKMLFIESISSQGIPGMSQTIFGYLSRISSCFLYQYKDFQVGNRGESIKTSIVNYLIGFENKNRIDLLLSDFVEILLDYVLGSLEMHDEINQGLKGIESSSEHNSSACSGTVSWLDAHKDKKGDGSVLLPLPYLLALVRFSLNYRPKAISTEVLEDTTKKIVSILKSFPEILKQDMFYLSLGGEEKSLEHQEHASDEKEGQDPTDFQIEEKTMHVRILEVFTVCYSMDILESLSKLSIFSKSFSGGDDYEEDDEDKTAKTLGAFWNHIPRDLVVNTLLSTKTPAIFVHSTVEIMISSITGTKFAFENAGLFTEDQARETKVAVFENLITLLDKGGLDTDLNINIYGLNRAIGSNSYTSLLELLTPVNGLTDIPVTHSPGAYKSILFPESRSDSMKLEFLVLKIRLKILQMFELYLSYDRGGDIEEDKLVHLISALVSVLGKQQEMVLRAPRSKNIPLRMELISTIVRLIHFMVSPQGPGSVQGLPSITLREMVIALLRISADSLKNLSIEYVSRLRLIDAFKYPIFSESFETYLMDKFGFIDEVEYNEEEQFKTERTQVEVSSSNGMEINYDDETIDMARDVIGQCITSDEADMLHYSINYDIPEEEDVEMSI</sequence>
<keyword evidence="2" id="KW-0227">DNA damage</keyword>
<dbReference type="Pfam" id="PF09798">
    <property type="entry name" value="LCD1"/>
    <property type="match status" value="2"/>
</dbReference>
<keyword evidence="3" id="KW-0539">Nucleus</keyword>
<reference evidence="5" key="1">
    <citation type="submission" date="2020-10" db="EMBL/GenBank/DDBJ databases">
        <authorList>
            <person name="Roach M.J.R."/>
        </authorList>
    </citation>
    <scope>NUCLEOTIDE SEQUENCE</scope>
    <source>
        <strain evidence="5">CBS 1945</strain>
    </source>
</reference>
<name>A0A875RU68_EENNA</name>
<comment type="subcellular location">
    <subcellularLocation>
        <location evidence="1">Nucleus</location>
    </subcellularLocation>
</comment>
<feature type="coiled-coil region" evidence="4">
    <location>
        <begin position="80"/>
        <end position="111"/>
    </location>
</feature>
<dbReference type="RefSeq" id="XP_038777802.1">
    <property type="nucleotide sequence ID" value="XM_038921874.1"/>
</dbReference>
<organism evidence="5 6">
    <name type="scientific">Eeniella nana</name>
    <name type="common">Yeast</name>
    <name type="synonym">Brettanomyces nanus</name>
    <dbReference type="NCBI Taxonomy" id="13502"/>
    <lineage>
        <taxon>Eukaryota</taxon>
        <taxon>Fungi</taxon>
        <taxon>Dikarya</taxon>
        <taxon>Ascomycota</taxon>
        <taxon>Saccharomycotina</taxon>
        <taxon>Pichiomycetes</taxon>
        <taxon>Pichiales</taxon>
        <taxon>Pichiaceae</taxon>
        <taxon>Brettanomyces</taxon>
    </lineage>
</organism>
<dbReference type="Proteomes" id="UP000662931">
    <property type="component" value="Chromosome 1"/>
</dbReference>
<dbReference type="KEGG" id="bnn:FOA43_001562"/>
<evidence type="ECO:0000256" key="1">
    <source>
        <dbReference type="ARBA" id="ARBA00004123"/>
    </source>
</evidence>
<dbReference type="AlphaFoldDB" id="A0A875RU68"/>
<dbReference type="InterPro" id="IPR018622">
    <property type="entry name" value="DNA_damage_chkpnt_Lcd1"/>
</dbReference>
<evidence type="ECO:0000256" key="4">
    <source>
        <dbReference type="SAM" id="Coils"/>
    </source>
</evidence>
<evidence type="ECO:0000256" key="3">
    <source>
        <dbReference type="ARBA" id="ARBA00023242"/>
    </source>
</evidence>
<keyword evidence="6" id="KW-1185">Reference proteome</keyword>
<dbReference type="EMBL" id="CP064812">
    <property type="protein sequence ID" value="QPG74237.1"/>
    <property type="molecule type" value="Genomic_DNA"/>
</dbReference>
<evidence type="ECO:0000256" key="2">
    <source>
        <dbReference type="ARBA" id="ARBA00022763"/>
    </source>
</evidence>
<dbReference type="GO" id="GO:0000077">
    <property type="term" value="P:DNA damage checkpoint signaling"/>
    <property type="evidence" value="ECO:0007669"/>
    <property type="project" value="InterPro"/>
</dbReference>
<dbReference type="GO" id="GO:0005634">
    <property type="term" value="C:nucleus"/>
    <property type="evidence" value="ECO:0007669"/>
    <property type="project" value="UniProtKB-SubCell"/>
</dbReference>
<evidence type="ECO:0000313" key="5">
    <source>
        <dbReference type="EMBL" id="QPG74237.1"/>
    </source>
</evidence>
<accession>A0A875RU68</accession>
<dbReference type="OrthoDB" id="4078000at2759"/>
<keyword evidence="4" id="KW-0175">Coiled coil</keyword>
<protein>
    <submittedName>
        <fullName evidence="5">Uncharacterized protein</fullName>
    </submittedName>
</protein>